<sequence length="69" mass="7955">MFEIQYREPILGGNRKFLAKTRTLMDAIASFNLHKGGFDTPLRVKRINVDGLHTHTRTLDGRYSVPRQV</sequence>
<organism evidence="1">
    <name type="scientific">marine metagenome</name>
    <dbReference type="NCBI Taxonomy" id="408172"/>
    <lineage>
        <taxon>unclassified sequences</taxon>
        <taxon>metagenomes</taxon>
        <taxon>ecological metagenomes</taxon>
    </lineage>
</organism>
<reference evidence="1" key="1">
    <citation type="submission" date="2018-05" db="EMBL/GenBank/DDBJ databases">
        <authorList>
            <person name="Lanie J.A."/>
            <person name="Ng W.-L."/>
            <person name="Kazmierczak K.M."/>
            <person name="Andrzejewski T.M."/>
            <person name="Davidsen T.M."/>
            <person name="Wayne K.J."/>
            <person name="Tettelin H."/>
            <person name="Glass J.I."/>
            <person name="Rusch D."/>
            <person name="Podicherti R."/>
            <person name="Tsui H.-C.T."/>
            <person name="Winkler M.E."/>
        </authorList>
    </citation>
    <scope>NUCLEOTIDE SEQUENCE</scope>
</reference>
<gene>
    <name evidence="1" type="ORF">METZ01_LOCUS371944</name>
</gene>
<dbReference type="EMBL" id="UINC01135124">
    <property type="protein sequence ID" value="SVD19090.1"/>
    <property type="molecule type" value="Genomic_DNA"/>
</dbReference>
<name>A0A382TAD6_9ZZZZ</name>
<protein>
    <submittedName>
        <fullName evidence="1">Uncharacterized protein</fullName>
    </submittedName>
</protein>
<accession>A0A382TAD6</accession>
<dbReference type="AlphaFoldDB" id="A0A382TAD6"/>
<evidence type="ECO:0000313" key="1">
    <source>
        <dbReference type="EMBL" id="SVD19090.1"/>
    </source>
</evidence>
<proteinExistence type="predicted"/>